<keyword evidence="3" id="KW-1185">Reference proteome</keyword>
<proteinExistence type="predicted"/>
<organism evidence="2 3">
    <name type="scientific">Malonomonas rubra DSM 5091</name>
    <dbReference type="NCBI Taxonomy" id="1122189"/>
    <lineage>
        <taxon>Bacteria</taxon>
        <taxon>Pseudomonadati</taxon>
        <taxon>Thermodesulfobacteriota</taxon>
        <taxon>Desulfuromonadia</taxon>
        <taxon>Desulfuromonadales</taxon>
        <taxon>Geopsychrobacteraceae</taxon>
        <taxon>Malonomonas</taxon>
    </lineage>
</organism>
<dbReference type="OrthoDB" id="5459421at2"/>
<accession>A0A1M6H9K3</accession>
<dbReference type="Proteomes" id="UP000184171">
    <property type="component" value="Unassembled WGS sequence"/>
</dbReference>
<sequence length="196" mass="22612">MNQQQYEKACFEKFGESWPEVHRFLDQYFDLTRSMSHRVILHHRQGIELVVAVFGEAARGPAEQHIELDFGFVAESPGDLEKYYYPTTDEEDQMIQDKIKEMSPVFNRQVLVRSTSKSQVEQLYQLADHVGEIVQHDEHWGFSALFEIPRPTKANCQKMNVFIGHAIGLGVEHCHCSVLAIWTSLEEFVSTGKKEP</sequence>
<gene>
    <name evidence="2" type="ORF">SAMN02745165_01747</name>
</gene>
<reference evidence="2 3" key="1">
    <citation type="submission" date="2016-11" db="EMBL/GenBank/DDBJ databases">
        <authorList>
            <person name="Jaros S."/>
            <person name="Januszkiewicz K."/>
            <person name="Wedrychowicz H."/>
        </authorList>
    </citation>
    <scope>NUCLEOTIDE SEQUENCE [LARGE SCALE GENOMIC DNA]</scope>
    <source>
        <strain evidence="2 3">DSM 5091</strain>
    </source>
</reference>
<evidence type="ECO:0000313" key="3">
    <source>
        <dbReference type="Proteomes" id="UP000184171"/>
    </source>
</evidence>
<protein>
    <recommendedName>
        <fullName evidence="1">DUF6915 domain-containing protein</fullName>
    </recommendedName>
</protein>
<dbReference type="EMBL" id="FQZT01000005">
    <property type="protein sequence ID" value="SHJ18912.1"/>
    <property type="molecule type" value="Genomic_DNA"/>
</dbReference>
<name>A0A1M6H9K3_MALRU</name>
<evidence type="ECO:0000259" key="1">
    <source>
        <dbReference type="Pfam" id="PF21866"/>
    </source>
</evidence>
<feature type="domain" description="DUF6915" evidence="1">
    <location>
        <begin position="11"/>
        <end position="67"/>
    </location>
</feature>
<dbReference type="RefSeq" id="WP_072907925.1">
    <property type="nucleotide sequence ID" value="NZ_FQZT01000005.1"/>
</dbReference>
<dbReference type="InterPro" id="IPR054061">
    <property type="entry name" value="DUF6915"/>
</dbReference>
<evidence type="ECO:0000313" key="2">
    <source>
        <dbReference type="EMBL" id="SHJ18912.1"/>
    </source>
</evidence>
<dbReference type="STRING" id="1122189.SAMN02745165_01747"/>
<dbReference type="AlphaFoldDB" id="A0A1M6H9K3"/>
<dbReference type="Pfam" id="PF21866">
    <property type="entry name" value="DUF6915"/>
    <property type="match status" value="1"/>
</dbReference>